<dbReference type="PANTHER" id="PTHR45650">
    <property type="entry name" value="GDSL-LIKE LIPASE/ACYLHYDROLASE-RELATED"/>
    <property type="match status" value="1"/>
</dbReference>
<evidence type="ECO:0000256" key="6">
    <source>
        <dbReference type="ARBA" id="ARBA00022963"/>
    </source>
</evidence>
<dbReference type="PANTHER" id="PTHR45650:SF67">
    <property type="entry name" value="(RAPE) HYPOTHETICAL PROTEIN"/>
    <property type="match status" value="1"/>
</dbReference>
<keyword evidence="3" id="KW-0964">Secreted</keyword>
<comment type="similarity">
    <text evidence="2">Belongs to the 'GDSL' lipolytic enzyme family.</text>
</comment>
<accession>A0ABQ8AMK2</accession>
<comment type="subcellular location">
    <subcellularLocation>
        <location evidence="1">Secreted</location>
    </subcellularLocation>
</comment>
<comment type="caution">
    <text evidence="8">The sequence shown here is derived from an EMBL/GenBank/DDBJ whole genome shotgun (WGS) entry which is preliminary data.</text>
</comment>
<evidence type="ECO:0000313" key="8">
    <source>
        <dbReference type="EMBL" id="KAH0893742.1"/>
    </source>
</evidence>
<dbReference type="CDD" id="cd01837">
    <property type="entry name" value="SGNH_plant_lipase_like"/>
    <property type="match status" value="2"/>
</dbReference>
<dbReference type="Pfam" id="PF00657">
    <property type="entry name" value="Lipase_GDSL"/>
    <property type="match status" value="2"/>
</dbReference>
<dbReference type="InterPro" id="IPR036514">
    <property type="entry name" value="SGNH_hydro_sf"/>
</dbReference>
<proteinExistence type="inferred from homology"/>
<keyword evidence="9" id="KW-1185">Reference proteome</keyword>
<evidence type="ECO:0000313" key="9">
    <source>
        <dbReference type="Proteomes" id="UP000824890"/>
    </source>
</evidence>
<dbReference type="EMBL" id="JAGKQM010000013">
    <property type="protein sequence ID" value="KAH0893742.1"/>
    <property type="molecule type" value="Genomic_DNA"/>
</dbReference>
<evidence type="ECO:0000256" key="5">
    <source>
        <dbReference type="ARBA" id="ARBA00022801"/>
    </source>
</evidence>
<evidence type="ECO:0000256" key="4">
    <source>
        <dbReference type="ARBA" id="ARBA00022729"/>
    </source>
</evidence>
<dbReference type="Proteomes" id="UP000824890">
    <property type="component" value="Unassembled WGS sequence"/>
</dbReference>
<keyword evidence="6" id="KW-0442">Lipid degradation</keyword>
<dbReference type="SUPFAM" id="SSF52266">
    <property type="entry name" value="SGNH hydrolase"/>
    <property type="match status" value="2"/>
</dbReference>
<gene>
    <name evidence="8" type="ORF">HID58_056171</name>
</gene>
<reference evidence="8 9" key="1">
    <citation type="submission" date="2021-05" db="EMBL/GenBank/DDBJ databases">
        <title>Genome Assembly of Synthetic Allotetraploid Brassica napus Reveals Homoeologous Exchanges between Subgenomes.</title>
        <authorList>
            <person name="Davis J.T."/>
        </authorList>
    </citation>
    <scope>NUCLEOTIDE SEQUENCE [LARGE SCALE GENOMIC DNA]</scope>
    <source>
        <strain evidence="9">cv. Da-Ae</strain>
        <tissue evidence="8">Seedling</tissue>
    </source>
</reference>
<evidence type="ECO:0000256" key="2">
    <source>
        <dbReference type="ARBA" id="ARBA00008668"/>
    </source>
</evidence>
<dbReference type="InterPro" id="IPR001087">
    <property type="entry name" value="GDSL"/>
</dbReference>
<name>A0ABQ8AMK2_BRANA</name>
<keyword evidence="4" id="KW-0732">Signal</keyword>
<protein>
    <recommendedName>
        <fullName evidence="10">GDSL esterase/lipase</fullName>
    </recommendedName>
</protein>
<evidence type="ECO:0008006" key="10">
    <source>
        <dbReference type="Google" id="ProtNLM"/>
    </source>
</evidence>
<keyword evidence="5" id="KW-0378">Hydrolase</keyword>
<evidence type="ECO:0000256" key="3">
    <source>
        <dbReference type="ARBA" id="ARBA00022525"/>
    </source>
</evidence>
<organism evidence="8 9">
    <name type="scientific">Brassica napus</name>
    <name type="common">Rape</name>
    <dbReference type="NCBI Taxonomy" id="3708"/>
    <lineage>
        <taxon>Eukaryota</taxon>
        <taxon>Viridiplantae</taxon>
        <taxon>Streptophyta</taxon>
        <taxon>Embryophyta</taxon>
        <taxon>Tracheophyta</taxon>
        <taxon>Spermatophyta</taxon>
        <taxon>Magnoliopsida</taxon>
        <taxon>eudicotyledons</taxon>
        <taxon>Gunneridae</taxon>
        <taxon>Pentapetalae</taxon>
        <taxon>rosids</taxon>
        <taxon>malvids</taxon>
        <taxon>Brassicales</taxon>
        <taxon>Brassicaceae</taxon>
        <taxon>Brassiceae</taxon>
        <taxon>Brassica</taxon>
    </lineage>
</organism>
<keyword evidence="7" id="KW-0443">Lipid metabolism</keyword>
<dbReference type="InterPro" id="IPR051238">
    <property type="entry name" value="GDSL_esterase/lipase"/>
</dbReference>
<evidence type="ECO:0000256" key="7">
    <source>
        <dbReference type="ARBA" id="ARBA00023098"/>
    </source>
</evidence>
<evidence type="ECO:0000256" key="1">
    <source>
        <dbReference type="ARBA" id="ARBA00004613"/>
    </source>
</evidence>
<dbReference type="Gene3D" id="3.40.50.1110">
    <property type="entry name" value="SGNH hydrolase"/>
    <property type="match status" value="2"/>
</dbReference>
<dbReference type="InterPro" id="IPR035669">
    <property type="entry name" value="SGNH_plant_lipase-like"/>
</dbReference>
<sequence length="694" mass="76498">MESLGFNVKAEPQVPCYFIFGDSLVDNGNNNGLSSLARADYLPYGIDLGGPTGRFSNGKTTVDEIAELLGFDNYIPAYSDVSGEQILQGVNYASAAAGIREETGQQLGQRIPFSGQVQNYQNTVAQVVELLGDENTAADYLRKCIYSVGLGSNDYLNNYFMPQYYSTSRQYTPEQYADDLINRYRDQLNALYNYGARKFALVGVGAIGCSPNALAQGSPDGTTCVERLNSANRIFNNRLKSMVQQLNNEHSDAKFTYINAYGVFQDIIANPSTYGFTVTNAACCGVGKNGGQLTCLPGQGPCPNRNEYVFWDAFHPTDAANTIIAQRSYNARSSSDSYLRKWCVVFVVLGLAFSVTKAQQVPCYFIFGDSLVDNGNNNGLVSFARANYLPYGIDFGGPTGRFSNGRTTVDEIAELLGFNDYIPAYNSVRGRQILTGVNYASAAAGIREETGRQLGQRISFSGQVRNYQNTVQQVVSLLGGETQAADYLKRCIYSVGMGSNDYLNNYFMPTFYSSSRQFTPEQYANDLISRYSTQLNALYNYGARKFALIGIGAIGCSPNALARSRDRRTCDERINSANQIFNSKLRSLVDQLNNNHPDAKFTYINAYDIFQDMIKNPSRFGFRVTNAGCCGIGRNAGQITCLPGQRPCRDRNAYVFWDAFHPTEAANIVIARRSYKAESPSDAYPMDISGLARL</sequence>